<gene>
    <name evidence="10" type="primary">lolE_2</name>
    <name evidence="10" type="ORF">ADICEAN_00497</name>
</gene>
<keyword evidence="10" id="KW-0449">Lipoprotein</keyword>
<evidence type="ECO:0000256" key="4">
    <source>
        <dbReference type="ARBA" id="ARBA00022692"/>
    </source>
</evidence>
<organism evidence="10 11">
    <name type="scientific">Cesiribacter andamanensis AMV16</name>
    <dbReference type="NCBI Taxonomy" id="1279009"/>
    <lineage>
        <taxon>Bacteria</taxon>
        <taxon>Pseudomonadati</taxon>
        <taxon>Bacteroidota</taxon>
        <taxon>Cytophagia</taxon>
        <taxon>Cytophagales</taxon>
        <taxon>Cesiribacteraceae</taxon>
        <taxon>Cesiribacter</taxon>
    </lineage>
</organism>
<evidence type="ECO:0000313" key="11">
    <source>
        <dbReference type="Proteomes" id="UP000011910"/>
    </source>
</evidence>
<dbReference type="RefSeq" id="WP_009193904.1">
    <property type="nucleotide sequence ID" value="NZ_AODQ01000007.1"/>
</dbReference>
<keyword evidence="11" id="KW-1185">Reference proteome</keyword>
<evidence type="ECO:0000256" key="5">
    <source>
        <dbReference type="ARBA" id="ARBA00022989"/>
    </source>
</evidence>
<dbReference type="Pfam" id="PF12704">
    <property type="entry name" value="MacB_PCD"/>
    <property type="match status" value="1"/>
</dbReference>
<feature type="domain" description="ABC3 transporter permease C-terminal" evidence="8">
    <location>
        <begin position="278"/>
        <end position="401"/>
    </location>
</feature>
<keyword evidence="6 7" id="KW-0472">Membrane</keyword>
<evidence type="ECO:0000256" key="2">
    <source>
        <dbReference type="ARBA" id="ARBA00005236"/>
    </source>
</evidence>
<comment type="subcellular location">
    <subcellularLocation>
        <location evidence="1">Cell membrane</location>
        <topology evidence="1">Multi-pass membrane protein</topology>
    </subcellularLocation>
</comment>
<evidence type="ECO:0000256" key="1">
    <source>
        <dbReference type="ARBA" id="ARBA00004651"/>
    </source>
</evidence>
<dbReference type="eggNOG" id="COG4591">
    <property type="taxonomic scope" value="Bacteria"/>
</dbReference>
<feature type="transmembrane region" description="Helical" evidence="7">
    <location>
        <begin position="367"/>
        <end position="390"/>
    </location>
</feature>
<dbReference type="GO" id="GO:0098797">
    <property type="term" value="C:plasma membrane protein complex"/>
    <property type="evidence" value="ECO:0007669"/>
    <property type="project" value="TreeGrafter"/>
</dbReference>
<evidence type="ECO:0000259" key="8">
    <source>
        <dbReference type="Pfam" id="PF02687"/>
    </source>
</evidence>
<comment type="caution">
    <text evidence="10">The sequence shown here is derived from an EMBL/GenBank/DDBJ whole genome shotgun (WGS) entry which is preliminary data.</text>
</comment>
<dbReference type="InterPro" id="IPR025857">
    <property type="entry name" value="MacB_PCD"/>
</dbReference>
<dbReference type="AlphaFoldDB" id="M7P168"/>
<keyword evidence="5 7" id="KW-1133">Transmembrane helix</keyword>
<dbReference type="PANTHER" id="PTHR30489:SF0">
    <property type="entry name" value="LIPOPROTEIN-RELEASING SYSTEM TRANSMEMBRANE PROTEIN LOLE"/>
    <property type="match status" value="1"/>
</dbReference>
<keyword evidence="4 7" id="KW-0812">Transmembrane</keyword>
<dbReference type="OrthoDB" id="1522724at2"/>
<accession>M7P168</accession>
<dbReference type="Proteomes" id="UP000011910">
    <property type="component" value="Unassembled WGS sequence"/>
</dbReference>
<evidence type="ECO:0000256" key="7">
    <source>
        <dbReference type="SAM" id="Phobius"/>
    </source>
</evidence>
<feature type="transmembrane region" description="Helical" evidence="7">
    <location>
        <begin position="322"/>
        <end position="347"/>
    </location>
</feature>
<dbReference type="PANTHER" id="PTHR30489">
    <property type="entry name" value="LIPOPROTEIN-RELEASING SYSTEM TRANSMEMBRANE PROTEIN LOLE"/>
    <property type="match status" value="1"/>
</dbReference>
<evidence type="ECO:0000256" key="3">
    <source>
        <dbReference type="ARBA" id="ARBA00022475"/>
    </source>
</evidence>
<dbReference type="InterPro" id="IPR003838">
    <property type="entry name" value="ABC3_permease_C"/>
</dbReference>
<comment type="similarity">
    <text evidence="2">Belongs to the ABC-4 integral membrane protein family. LolC/E subfamily.</text>
</comment>
<evidence type="ECO:0000259" key="9">
    <source>
        <dbReference type="Pfam" id="PF12704"/>
    </source>
</evidence>
<feature type="domain" description="MacB-like periplasmic core" evidence="9">
    <location>
        <begin position="25"/>
        <end position="156"/>
    </location>
</feature>
<evidence type="ECO:0000256" key="6">
    <source>
        <dbReference type="ARBA" id="ARBA00023136"/>
    </source>
</evidence>
<dbReference type="STRING" id="1279009.ADICEAN_00497"/>
<evidence type="ECO:0000313" key="10">
    <source>
        <dbReference type="EMBL" id="EMR04334.1"/>
    </source>
</evidence>
<protein>
    <submittedName>
        <fullName evidence="10">Lipoprotein-releasing system transmembrane protein lolE</fullName>
    </submittedName>
</protein>
<dbReference type="InterPro" id="IPR051447">
    <property type="entry name" value="Lipoprotein-release_system"/>
</dbReference>
<name>M7P168_9BACT</name>
<dbReference type="Pfam" id="PF02687">
    <property type="entry name" value="FtsX"/>
    <property type="match status" value="1"/>
</dbReference>
<feature type="transmembrane region" description="Helical" evidence="7">
    <location>
        <begin position="20"/>
        <end position="46"/>
    </location>
</feature>
<dbReference type="GO" id="GO:0044874">
    <property type="term" value="P:lipoprotein localization to outer membrane"/>
    <property type="evidence" value="ECO:0007669"/>
    <property type="project" value="TreeGrafter"/>
</dbReference>
<dbReference type="EMBL" id="AODQ01000007">
    <property type="protein sequence ID" value="EMR04334.1"/>
    <property type="molecule type" value="Genomic_DNA"/>
</dbReference>
<keyword evidence="3" id="KW-1003">Cell membrane</keyword>
<proteinExistence type="inferred from homology"/>
<sequence length="407" mass="45372">MNLSFFIARRYFRSKKKKTFINIISIISMLVVAVGTMALIIVLSVFNGLEDLIRSLYNAFDAELRIVAERGKTFELTPELLNIVRTTEGVAIITEVAEDNALIRYQDAEKVAKVKGVSQNFLEQGRMQGTIVQGDLALTKGEFPVAIIGAGVRNALSVALENDFYALRIYYPRNVRPGTLDPSKYYVQQNIRPGAIFSIEKQYDENYVFVPLDFALKLFDYGNRRTALEIKTTDEMRISRVQRLLKERLPAGFVVQNSDEQHSSLLKAIKIEKLFVYLAFTFILAVASFNIFFSLTMLALDKQRDIAILFSMGASPGLVRKIFLYEGAIIAFTGAILGTLLGVLIVLVQERYGLVGMGMQTSVESAYPVKLMASDLLFTAISTTLITLLASFHPASLAARTDTAQHV</sequence>
<reference evidence="10 11" key="1">
    <citation type="journal article" date="2013" name="Genome Announc.">
        <title>Draft Genome Sequence of Cesiribacter andamanensis Strain AMV16T, Isolated from a Soil Sample from a Mud Volcano in the Andaman Islands, India.</title>
        <authorList>
            <person name="Shivaji S."/>
            <person name="Ara S."/>
            <person name="Begum Z."/>
            <person name="Srinivas T.N."/>
            <person name="Singh A."/>
            <person name="Kumar Pinnaka A."/>
        </authorList>
    </citation>
    <scope>NUCLEOTIDE SEQUENCE [LARGE SCALE GENOMIC DNA]</scope>
    <source>
        <strain evidence="10 11">AMV16</strain>
    </source>
</reference>
<feature type="transmembrane region" description="Helical" evidence="7">
    <location>
        <begin position="274"/>
        <end position="301"/>
    </location>
</feature>